<comment type="caution">
    <text evidence="2">The sequence shown here is derived from an EMBL/GenBank/DDBJ whole genome shotgun (WGS) entry which is preliminary data.</text>
</comment>
<sequence length="180" mass="20004">MKTTLNVLFKKMQKDDKKEVLHFQVQGDELPHAEKLVEMAGGIVLFEIDGSDAGEMTAEFATLQRDSKKTVLKFNVKGDNQDKIIKLYPLAGTNVTLSLEPAQMSIEDFYDEPDAGLRYTVNQDGTVDVDQNQVTLDEVAAAADNVADLEAVRRKRRKKDDSGALDDDLLPDVSDDDLPF</sequence>
<accession>A0A1Y3PEC4</accession>
<evidence type="ECO:0000313" key="3">
    <source>
        <dbReference type="Proteomes" id="UP000196475"/>
    </source>
</evidence>
<protein>
    <submittedName>
        <fullName evidence="2">Uncharacterized protein</fullName>
    </submittedName>
</protein>
<dbReference type="EMBL" id="LZRT01000098">
    <property type="protein sequence ID" value="OUM85663.1"/>
    <property type="molecule type" value="Genomic_DNA"/>
</dbReference>
<feature type="compositionally biased region" description="Acidic residues" evidence="1">
    <location>
        <begin position="163"/>
        <end position="180"/>
    </location>
</feature>
<proteinExistence type="predicted"/>
<reference evidence="3" key="1">
    <citation type="submission" date="2016-06" db="EMBL/GenBank/DDBJ databases">
        <authorList>
            <person name="Nascimento L."/>
            <person name="Pereira R.V."/>
            <person name="Martins L.F."/>
            <person name="Quaggio R.B."/>
            <person name="Silva A.M."/>
            <person name="Setubal J.C."/>
        </authorList>
    </citation>
    <scope>NUCLEOTIDE SEQUENCE [LARGE SCALE GENOMIC DNA]</scope>
</reference>
<dbReference type="AlphaFoldDB" id="A0A1Y3PEC4"/>
<gene>
    <name evidence="2" type="ORF">BAA01_09330</name>
</gene>
<dbReference type="Proteomes" id="UP000196475">
    <property type="component" value="Unassembled WGS sequence"/>
</dbReference>
<name>A0A1Y3PEC4_9BACI</name>
<evidence type="ECO:0000256" key="1">
    <source>
        <dbReference type="SAM" id="MobiDB-lite"/>
    </source>
</evidence>
<organism evidence="2 3">
    <name type="scientific">Bacillus thermozeamaize</name>
    <dbReference type="NCBI Taxonomy" id="230954"/>
    <lineage>
        <taxon>Bacteria</taxon>
        <taxon>Bacillati</taxon>
        <taxon>Bacillota</taxon>
        <taxon>Bacilli</taxon>
        <taxon>Bacillales</taxon>
        <taxon>Bacillaceae</taxon>
        <taxon>Bacillus</taxon>
    </lineage>
</organism>
<evidence type="ECO:0000313" key="2">
    <source>
        <dbReference type="EMBL" id="OUM85663.1"/>
    </source>
</evidence>
<feature type="region of interest" description="Disordered" evidence="1">
    <location>
        <begin position="152"/>
        <end position="180"/>
    </location>
</feature>